<evidence type="ECO:0000256" key="1">
    <source>
        <dbReference type="SAM" id="SignalP"/>
    </source>
</evidence>
<dbReference type="EMBL" id="JH126399">
    <property type="protein sequence ID" value="EGX96247.1"/>
    <property type="molecule type" value="Genomic_DNA"/>
</dbReference>
<keyword evidence="1" id="KW-0732">Signal</keyword>
<accession>G3J6X0</accession>
<dbReference type="eggNOG" id="ENOG502T43X">
    <property type="taxonomic scope" value="Eukaryota"/>
</dbReference>
<feature type="signal peptide" evidence="1">
    <location>
        <begin position="1"/>
        <end position="21"/>
    </location>
</feature>
<protein>
    <submittedName>
        <fullName evidence="2">Uncharacterized protein</fullName>
    </submittedName>
</protein>
<dbReference type="Proteomes" id="UP000001610">
    <property type="component" value="Unassembled WGS sequence"/>
</dbReference>
<dbReference type="InParanoid" id="G3J6X0"/>
<name>G3J6X0_CORMM</name>
<dbReference type="HOGENOM" id="CLU_152689_0_0_1"/>
<dbReference type="OrthoDB" id="5186115at2759"/>
<dbReference type="OMA" id="CYSTENA"/>
<organism evidence="2 3">
    <name type="scientific">Cordyceps militaris (strain CM01)</name>
    <name type="common">Caterpillar fungus</name>
    <dbReference type="NCBI Taxonomy" id="983644"/>
    <lineage>
        <taxon>Eukaryota</taxon>
        <taxon>Fungi</taxon>
        <taxon>Dikarya</taxon>
        <taxon>Ascomycota</taxon>
        <taxon>Pezizomycotina</taxon>
        <taxon>Sordariomycetes</taxon>
        <taxon>Hypocreomycetidae</taxon>
        <taxon>Hypocreales</taxon>
        <taxon>Cordycipitaceae</taxon>
        <taxon>Cordyceps</taxon>
    </lineage>
</organism>
<evidence type="ECO:0000313" key="2">
    <source>
        <dbReference type="EMBL" id="EGX96247.1"/>
    </source>
</evidence>
<dbReference type="VEuPathDB" id="FungiDB:CCM_00902"/>
<dbReference type="RefSeq" id="XP_006666124.1">
    <property type="nucleotide sequence ID" value="XM_006666061.1"/>
</dbReference>
<dbReference type="AlphaFoldDB" id="G3J6X0"/>
<dbReference type="GeneID" id="18162936"/>
<keyword evidence="3" id="KW-1185">Reference proteome</keyword>
<reference evidence="2 3" key="1">
    <citation type="journal article" date="2011" name="Genome Biol.">
        <title>Genome sequence of the insect pathogenic fungus Cordyceps militaris, a valued traditional Chinese medicine.</title>
        <authorList>
            <person name="Zheng P."/>
            <person name="Xia Y."/>
            <person name="Xiao G."/>
            <person name="Xiong C."/>
            <person name="Hu X."/>
            <person name="Zhang S."/>
            <person name="Zheng H."/>
            <person name="Huang Y."/>
            <person name="Zhou Y."/>
            <person name="Wang S."/>
            <person name="Zhao G.P."/>
            <person name="Liu X."/>
            <person name="St Leger R.J."/>
            <person name="Wang C."/>
        </authorList>
    </citation>
    <scope>NUCLEOTIDE SEQUENCE [LARGE SCALE GENOMIC DNA]</scope>
    <source>
        <strain evidence="2 3">CM01</strain>
    </source>
</reference>
<gene>
    <name evidence="2" type="ORF">CCM_00902</name>
</gene>
<dbReference type="KEGG" id="cmt:CCM_00902"/>
<proteinExistence type="predicted"/>
<sequence length="93" mass="9858">MKVNFLTLAAMALANIPGAAAAPADAPMGIEITERDGVTLIREVPHGRLGVDKRCRQCVHLGNRCTIGDGSCYASEHGSCTWCGNHCKSNLHP</sequence>
<feature type="chain" id="PRO_5003445947" evidence="1">
    <location>
        <begin position="22"/>
        <end position="93"/>
    </location>
</feature>
<evidence type="ECO:0000313" key="3">
    <source>
        <dbReference type="Proteomes" id="UP000001610"/>
    </source>
</evidence>